<dbReference type="GO" id="GO:0000976">
    <property type="term" value="F:transcription cis-regulatory region binding"/>
    <property type="evidence" value="ECO:0007669"/>
    <property type="project" value="TreeGrafter"/>
</dbReference>
<dbReference type="InterPro" id="IPR004111">
    <property type="entry name" value="Repressor_TetR_C"/>
</dbReference>
<keyword evidence="2 4" id="KW-0238">DNA-binding</keyword>
<dbReference type="InterPro" id="IPR036271">
    <property type="entry name" value="Tet_transcr_reg_TetR-rel_C_sf"/>
</dbReference>
<organism evidence="6 7">
    <name type="scientific">Kribbella steppae</name>
    <dbReference type="NCBI Taxonomy" id="2512223"/>
    <lineage>
        <taxon>Bacteria</taxon>
        <taxon>Bacillati</taxon>
        <taxon>Actinomycetota</taxon>
        <taxon>Actinomycetes</taxon>
        <taxon>Propionibacteriales</taxon>
        <taxon>Kribbellaceae</taxon>
        <taxon>Kribbella</taxon>
    </lineage>
</organism>
<dbReference type="InterPro" id="IPR001647">
    <property type="entry name" value="HTH_TetR"/>
</dbReference>
<dbReference type="SUPFAM" id="SSF46689">
    <property type="entry name" value="Homeodomain-like"/>
    <property type="match status" value="1"/>
</dbReference>
<feature type="domain" description="HTH tetR-type" evidence="5">
    <location>
        <begin position="24"/>
        <end position="84"/>
    </location>
</feature>
<dbReference type="AlphaFoldDB" id="A0A4R2GWX4"/>
<gene>
    <name evidence="6" type="ORF">EV652_12544</name>
</gene>
<evidence type="ECO:0000313" key="6">
    <source>
        <dbReference type="EMBL" id="TCO13884.1"/>
    </source>
</evidence>
<dbReference type="EMBL" id="SLWN01000025">
    <property type="protein sequence ID" value="TCO13884.1"/>
    <property type="molecule type" value="Genomic_DNA"/>
</dbReference>
<keyword evidence="3" id="KW-0804">Transcription</keyword>
<dbReference type="GO" id="GO:0045892">
    <property type="term" value="P:negative regulation of DNA-templated transcription"/>
    <property type="evidence" value="ECO:0007669"/>
    <property type="project" value="InterPro"/>
</dbReference>
<dbReference type="PANTHER" id="PTHR30055">
    <property type="entry name" value="HTH-TYPE TRANSCRIPTIONAL REGULATOR RUTR"/>
    <property type="match status" value="1"/>
</dbReference>
<keyword evidence="1" id="KW-0805">Transcription regulation</keyword>
<reference evidence="6 7" key="1">
    <citation type="journal article" date="2015" name="Stand. Genomic Sci.">
        <title>Genomic Encyclopedia of Bacterial and Archaeal Type Strains, Phase III: the genomes of soil and plant-associated and newly described type strains.</title>
        <authorList>
            <person name="Whitman W.B."/>
            <person name="Woyke T."/>
            <person name="Klenk H.P."/>
            <person name="Zhou Y."/>
            <person name="Lilburn T.G."/>
            <person name="Beck B.J."/>
            <person name="De Vos P."/>
            <person name="Vandamme P."/>
            <person name="Eisen J.A."/>
            <person name="Garrity G."/>
            <person name="Hugenholtz P."/>
            <person name="Kyrpides N.C."/>
        </authorList>
    </citation>
    <scope>NUCLEOTIDE SEQUENCE [LARGE SCALE GENOMIC DNA]</scope>
    <source>
        <strain evidence="6 7">VKM Ac-2572</strain>
    </source>
</reference>
<comment type="caution">
    <text evidence="6">The sequence shown here is derived from an EMBL/GenBank/DDBJ whole genome shotgun (WGS) entry which is preliminary data.</text>
</comment>
<protein>
    <submittedName>
        <fullName evidence="6">TetR family transcriptional regulator</fullName>
    </submittedName>
</protein>
<sequence>MRTQYTLSLRCKLVNVISKEPARRLDPDKVVDSALAIADDEGPAAVTLRRLAGQHEVTPMALYRHFKDKDDLLAALGDRLLADVVLPEPTDEPWDRQLDKVLTAFVTALRGHPRLADLTLTRILVAEPGLAMAERTMELLTQGGFSVDDAAEVGRQSICSLITLVTNDPIAREASDPIAREDSLRMKRASLAALSPRKYPLVTAAADTLVCPASTDRYYSLGVDLVVAGIRGVLEEEK</sequence>
<dbReference type="SUPFAM" id="SSF48498">
    <property type="entry name" value="Tetracyclin repressor-like, C-terminal domain"/>
    <property type="match status" value="1"/>
</dbReference>
<dbReference type="GO" id="GO:0003700">
    <property type="term" value="F:DNA-binding transcription factor activity"/>
    <property type="evidence" value="ECO:0007669"/>
    <property type="project" value="TreeGrafter"/>
</dbReference>
<evidence type="ECO:0000256" key="4">
    <source>
        <dbReference type="PROSITE-ProRule" id="PRU00335"/>
    </source>
</evidence>
<feature type="DNA-binding region" description="H-T-H motif" evidence="4">
    <location>
        <begin position="47"/>
        <end position="66"/>
    </location>
</feature>
<keyword evidence="7" id="KW-1185">Reference proteome</keyword>
<dbReference type="InterPro" id="IPR009057">
    <property type="entry name" value="Homeodomain-like_sf"/>
</dbReference>
<evidence type="ECO:0000256" key="3">
    <source>
        <dbReference type="ARBA" id="ARBA00023163"/>
    </source>
</evidence>
<dbReference type="Pfam" id="PF02909">
    <property type="entry name" value="TetR_C_1"/>
    <property type="match status" value="1"/>
</dbReference>
<dbReference type="PROSITE" id="PS50977">
    <property type="entry name" value="HTH_TETR_2"/>
    <property type="match status" value="1"/>
</dbReference>
<evidence type="ECO:0000313" key="7">
    <source>
        <dbReference type="Proteomes" id="UP000294508"/>
    </source>
</evidence>
<proteinExistence type="predicted"/>
<dbReference type="Pfam" id="PF00440">
    <property type="entry name" value="TetR_N"/>
    <property type="match status" value="1"/>
</dbReference>
<name>A0A4R2GWX4_9ACTN</name>
<dbReference type="Gene3D" id="1.10.357.10">
    <property type="entry name" value="Tetracycline Repressor, domain 2"/>
    <property type="match status" value="1"/>
</dbReference>
<dbReference type="OrthoDB" id="329481at2"/>
<dbReference type="InterPro" id="IPR050109">
    <property type="entry name" value="HTH-type_TetR-like_transc_reg"/>
</dbReference>
<evidence type="ECO:0000256" key="1">
    <source>
        <dbReference type="ARBA" id="ARBA00023015"/>
    </source>
</evidence>
<accession>A0A4R2GWX4</accession>
<dbReference type="Proteomes" id="UP000294508">
    <property type="component" value="Unassembled WGS sequence"/>
</dbReference>
<evidence type="ECO:0000256" key="2">
    <source>
        <dbReference type="ARBA" id="ARBA00023125"/>
    </source>
</evidence>
<evidence type="ECO:0000259" key="5">
    <source>
        <dbReference type="PROSITE" id="PS50977"/>
    </source>
</evidence>
<dbReference type="PANTHER" id="PTHR30055:SF151">
    <property type="entry name" value="TRANSCRIPTIONAL REGULATORY PROTEIN"/>
    <property type="match status" value="1"/>
</dbReference>